<comment type="caution">
    <text evidence="7">The sequence shown here is derived from an EMBL/GenBank/DDBJ whole genome shotgun (WGS) entry which is preliminary data.</text>
</comment>
<feature type="region of interest" description="Disordered" evidence="5">
    <location>
        <begin position="1"/>
        <end position="34"/>
    </location>
</feature>
<dbReference type="PANTHER" id="PTHR19918">
    <property type="entry name" value="CELL DIVISION CYCLE 20 CDC20 FIZZY -RELATED"/>
    <property type="match status" value="1"/>
</dbReference>
<protein>
    <recommendedName>
        <fullName evidence="6">CDC20/Fizzy WD40 domain-containing protein</fullName>
    </recommendedName>
</protein>
<evidence type="ECO:0000313" key="7">
    <source>
        <dbReference type="EMBL" id="KAA0153689.1"/>
    </source>
</evidence>
<dbReference type="EMBL" id="VLTN01000015">
    <property type="protein sequence ID" value="KAA0153689.1"/>
    <property type="molecule type" value="Genomic_DNA"/>
</dbReference>
<evidence type="ECO:0000256" key="5">
    <source>
        <dbReference type="SAM" id="MobiDB-lite"/>
    </source>
</evidence>
<dbReference type="InterPro" id="IPR015943">
    <property type="entry name" value="WD40/YVTN_repeat-like_dom_sf"/>
</dbReference>
<evidence type="ECO:0000256" key="3">
    <source>
        <dbReference type="ARBA" id="ARBA00022737"/>
    </source>
</evidence>
<feature type="compositionally biased region" description="Low complexity" evidence="5">
    <location>
        <begin position="504"/>
        <end position="526"/>
    </location>
</feature>
<dbReference type="SMART" id="SM00320">
    <property type="entry name" value="WD40"/>
    <property type="match status" value="6"/>
</dbReference>
<dbReference type="GO" id="GO:0005680">
    <property type="term" value="C:anaphase-promoting complex"/>
    <property type="evidence" value="ECO:0007669"/>
    <property type="project" value="TreeGrafter"/>
</dbReference>
<comment type="similarity">
    <text evidence="1">Belongs to the WD repeat CDC20/Fizzy family.</text>
</comment>
<organism evidence="7 8">
    <name type="scientific">Cafeteria roenbergensis</name>
    <name type="common">Marine flagellate</name>
    <dbReference type="NCBI Taxonomy" id="33653"/>
    <lineage>
        <taxon>Eukaryota</taxon>
        <taxon>Sar</taxon>
        <taxon>Stramenopiles</taxon>
        <taxon>Bigyra</taxon>
        <taxon>Opalozoa</taxon>
        <taxon>Bicosoecida</taxon>
        <taxon>Cafeteriaceae</taxon>
        <taxon>Cafeteria</taxon>
    </lineage>
</organism>
<name>A0A5A8CLR6_CAFRO</name>
<evidence type="ECO:0000259" key="6">
    <source>
        <dbReference type="Pfam" id="PF24807"/>
    </source>
</evidence>
<dbReference type="Gene3D" id="2.130.10.10">
    <property type="entry name" value="YVTN repeat-like/Quinoprotein amine dehydrogenase"/>
    <property type="match status" value="1"/>
</dbReference>
<gene>
    <name evidence="7" type="ORF">FNF29_03077</name>
</gene>
<dbReference type="GO" id="GO:0031145">
    <property type="term" value="P:anaphase-promoting complex-dependent catabolic process"/>
    <property type="evidence" value="ECO:0007669"/>
    <property type="project" value="TreeGrafter"/>
</dbReference>
<dbReference type="GO" id="GO:1905786">
    <property type="term" value="P:positive regulation of anaphase-promoting complex-dependent catabolic process"/>
    <property type="evidence" value="ECO:0007669"/>
    <property type="project" value="TreeGrafter"/>
</dbReference>
<feature type="repeat" description="WD" evidence="4">
    <location>
        <begin position="453"/>
        <end position="486"/>
    </location>
</feature>
<evidence type="ECO:0000256" key="1">
    <source>
        <dbReference type="ARBA" id="ARBA00006445"/>
    </source>
</evidence>
<dbReference type="InterPro" id="IPR036322">
    <property type="entry name" value="WD40_repeat_dom_sf"/>
</dbReference>
<evidence type="ECO:0000313" key="8">
    <source>
        <dbReference type="Proteomes" id="UP000323011"/>
    </source>
</evidence>
<accession>A0A5A8CLR6</accession>
<dbReference type="PROSITE" id="PS50294">
    <property type="entry name" value="WD_REPEATS_REGION"/>
    <property type="match status" value="3"/>
</dbReference>
<feature type="repeat" description="WD" evidence="4">
    <location>
        <begin position="211"/>
        <end position="252"/>
    </location>
</feature>
<feature type="region of interest" description="Disordered" evidence="5">
    <location>
        <begin position="494"/>
        <end position="526"/>
    </location>
</feature>
<dbReference type="Proteomes" id="UP000323011">
    <property type="component" value="Unassembled WGS sequence"/>
</dbReference>
<proteinExistence type="inferred from homology"/>
<evidence type="ECO:0000256" key="4">
    <source>
        <dbReference type="PROSITE-ProRule" id="PRU00221"/>
    </source>
</evidence>
<keyword evidence="8" id="KW-1185">Reference proteome</keyword>
<sequence>MDGAAFDAHLSKRMRSPDASRSPGSMGDRMVPSRGSSLLADGLGMLDAAENDAASAAALSRMRSGSAPGTTGGAAAAEALSTRALVMRAELLGTSTLTPPSSASALAASQSAPAGASAGAASAAVADVDAVSSHALGALSPASRDLLAAPRAGWRRVSKVPYKVLDAPALLDDFYLSLLDWSALDVLAVGLGPDLFLWNAATAGVTRLLGFEGEDETVTAVSWTESGRRVAVASSEGRVQLWDAETERQVRSFPDHPQRVSTMSWANNLLATGGRDNTIRVFDARKGGRPVMRLSGHESEVCGLRWSPDRATLASGGNDNRVLLWSVAGAVRAKRQASSSSSSGAASGDGAASGLSARLGPLYRLSGHRAAVKALDWSPHRRGLLVSGGGTLDKSLRFWNALTGECVGCVDTGCQVCNVRWSLSGEELVTTHGYSRNDVCLWRYPSMQRLATLSGHKSRVLFMAMDPSGQSVVTGAGDETLRFWRVFPPMSGAQRAARPERRLSAGSRPASPSAASASSPGPASSPALLAALAGEALR</sequence>
<dbReference type="Pfam" id="PF24807">
    <property type="entry name" value="WD40_CDC20-Fz"/>
    <property type="match status" value="1"/>
</dbReference>
<feature type="domain" description="CDC20/Fizzy WD40" evidence="6">
    <location>
        <begin position="165"/>
        <end position="484"/>
    </location>
</feature>
<dbReference type="CDD" id="cd00200">
    <property type="entry name" value="WD40"/>
    <property type="match status" value="1"/>
</dbReference>
<dbReference type="GO" id="GO:0010997">
    <property type="term" value="F:anaphase-promoting complex binding"/>
    <property type="evidence" value="ECO:0007669"/>
    <property type="project" value="InterPro"/>
</dbReference>
<dbReference type="PROSITE" id="PS50082">
    <property type="entry name" value="WD_REPEATS_2"/>
    <property type="match status" value="4"/>
</dbReference>
<dbReference type="GO" id="GO:1990757">
    <property type="term" value="F:ubiquitin ligase activator activity"/>
    <property type="evidence" value="ECO:0007669"/>
    <property type="project" value="TreeGrafter"/>
</dbReference>
<feature type="repeat" description="WD" evidence="4">
    <location>
        <begin position="294"/>
        <end position="327"/>
    </location>
</feature>
<dbReference type="InterPro" id="IPR056150">
    <property type="entry name" value="WD40_CDC20-Fz"/>
</dbReference>
<keyword evidence="2 4" id="KW-0853">WD repeat</keyword>
<keyword evidence="3" id="KW-0677">Repeat</keyword>
<dbReference type="InterPro" id="IPR001680">
    <property type="entry name" value="WD40_rpt"/>
</dbReference>
<dbReference type="SUPFAM" id="SSF50978">
    <property type="entry name" value="WD40 repeat-like"/>
    <property type="match status" value="1"/>
</dbReference>
<dbReference type="InterPro" id="IPR033010">
    <property type="entry name" value="Cdc20/Fizzy"/>
</dbReference>
<dbReference type="AlphaFoldDB" id="A0A5A8CLR6"/>
<reference evidence="7 8" key="1">
    <citation type="submission" date="2019-07" db="EMBL/GenBank/DDBJ databases">
        <title>Genomes of Cafeteria roenbergensis.</title>
        <authorList>
            <person name="Fischer M.G."/>
            <person name="Hackl T."/>
            <person name="Roman M."/>
        </authorList>
    </citation>
    <scope>NUCLEOTIDE SEQUENCE [LARGE SCALE GENOMIC DNA]</scope>
    <source>
        <strain evidence="7 8">BVI</strain>
    </source>
</reference>
<feature type="repeat" description="WD" evidence="4">
    <location>
        <begin position="253"/>
        <end position="292"/>
    </location>
</feature>
<evidence type="ECO:0000256" key="2">
    <source>
        <dbReference type="ARBA" id="ARBA00022574"/>
    </source>
</evidence>